<keyword evidence="2" id="KW-0472">Membrane</keyword>
<accession>A0ABM8AAP2</accession>
<reference evidence="3" key="1">
    <citation type="submission" date="2022-07" db="EMBL/GenBank/DDBJ databases">
        <title>Complete Genome Sequence of the Radioresistant Bacterium Deinococcus aetherius ST0316, Isolated from the Air Dust collected in Lower Stratosphere above Japan.</title>
        <authorList>
            <person name="Satoh K."/>
            <person name="Hagiwara K."/>
            <person name="Katsumata K."/>
            <person name="Kubo A."/>
            <person name="Yokobori S."/>
            <person name="Yamagishi A."/>
            <person name="Oono Y."/>
            <person name="Narumi I."/>
        </authorList>
    </citation>
    <scope>NUCLEOTIDE SEQUENCE</scope>
    <source>
        <strain evidence="3">ST0316</strain>
    </source>
</reference>
<evidence type="ECO:0000313" key="4">
    <source>
        <dbReference type="Proteomes" id="UP001064971"/>
    </source>
</evidence>
<evidence type="ECO:0008006" key="5">
    <source>
        <dbReference type="Google" id="ProtNLM"/>
    </source>
</evidence>
<evidence type="ECO:0000313" key="3">
    <source>
        <dbReference type="EMBL" id="BDP40828.1"/>
    </source>
</evidence>
<feature type="region of interest" description="Disordered" evidence="1">
    <location>
        <begin position="358"/>
        <end position="385"/>
    </location>
</feature>
<feature type="compositionally biased region" description="Basic and acidic residues" evidence="1">
    <location>
        <begin position="367"/>
        <end position="377"/>
    </location>
</feature>
<dbReference type="EMBL" id="AP026560">
    <property type="protein sequence ID" value="BDP40828.1"/>
    <property type="molecule type" value="Genomic_DNA"/>
</dbReference>
<dbReference type="InterPro" id="IPR011009">
    <property type="entry name" value="Kinase-like_dom_sf"/>
</dbReference>
<feature type="region of interest" description="Disordered" evidence="1">
    <location>
        <begin position="246"/>
        <end position="337"/>
    </location>
</feature>
<feature type="compositionally biased region" description="Pro residues" evidence="1">
    <location>
        <begin position="249"/>
        <end position="258"/>
    </location>
</feature>
<feature type="transmembrane region" description="Helical" evidence="2">
    <location>
        <begin position="495"/>
        <end position="516"/>
    </location>
</feature>
<keyword evidence="4" id="KW-1185">Reference proteome</keyword>
<evidence type="ECO:0000256" key="1">
    <source>
        <dbReference type="SAM" id="MobiDB-lite"/>
    </source>
</evidence>
<keyword evidence="2" id="KW-0812">Transmembrane</keyword>
<organism evidence="3 4">
    <name type="scientific">Deinococcus aetherius</name>
    <dbReference type="NCBI Taxonomy" id="200252"/>
    <lineage>
        <taxon>Bacteria</taxon>
        <taxon>Thermotogati</taxon>
        <taxon>Deinococcota</taxon>
        <taxon>Deinococci</taxon>
        <taxon>Deinococcales</taxon>
        <taxon>Deinococcaceae</taxon>
        <taxon>Deinococcus</taxon>
    </lineage>
</organism>
<dbReference type="SUPFAM" id="SSF56112">
    <property type="entry name" value="Protein kinase-like (PK-like)"/>
    <property type="match status" value="1"/>
</dbReference>
<gene>
    <name evidence="3" type="ORF">DAETH_07970</name>
</gene>
<evidence type="ECO:0000256" key="2">
    <source>
        <dbReference type="SAM" id="Phobius"/>
    </source>
</evidence>
<feature type="compositionally biased region" description="Pro residues" evidence="1">
    <location>
        <begin position="320"/>
        <end position="332"/>
    </location>
</feature>
<name>A0ABM8AAP2_9DEIO</name>
<protein>
    <recommendedName>
        <fullName evidence="5">PEGA domain-containing protein</fullName>
    </recommendedName>
</protein>
<proteinExistence type="predicted"/>
<dbReference type="Proteomes" id="UP001064971">
    <property type="component" value="Chromosome"/>
</dbReference>
<keyword evidence="2" id="KW-1133">Transmembrane helix</keyword>
<dbReference type="PROSITE" id="PS51257">
    <property type="entry name" value="PROKAR_LIPOPROTEIN"/>
    <property type="match status" value="1"/>
</dbReference>
<sequence length="615" mass="62410">MSVSGVRVSLTVRTATRTERGAASWCAVGGGCGASSVIPGTIRPGGAGAGWSTSPCGRGGEGSRGPARILDRVKPIGPYVAARDLTGELPGGEVRTFRATDRLTGMPVLLHVLSRVVILPELPHDPALLPFTDSGVDGETVYLATELAPHAVPASDPLLAARGALAGLAALHDSGLTHGGVGPAQLWSVDGRVALAGAGLPWGRGNTPQDDLRDLAATLERLGGIPRSLQDASESLSARELLARLSPSAAPPPTPPAEAPASTDHHPGYDGTPIVLGEADSGEGSPPEPRSPGRKGGKGRGSWRLPNLGRSSGVGAGPETGPPPASPEPGPVDQPVTVQVPAVPPVVEPVAPEVPRVVRLGSGGEGPAREGAARGERPALTASPAREVVAAPPPLVDINLGEADLEALAADQQDLASLRESLRETAGLPPEPDSLIAAAIRHQAEGRPRPAASGGTTPRRVVDKPVRIGWEDDHSWRVVRTGQSAPPRSRSVPRWLGPALALAALLLLVALVWVLLAARGPRADVRSPQARVAGACCDVRFTVRGGAGVPVRLSVVSAPEGSGVSPGAAVGTVPGPVRLPGPGTYTLRVAAEGYSPSTVTITAPTAQPIAIDLGL</sequence>